<evidence type="ECO:0000259" key="1">
    <source>
        <dbReference type="PROSITE" id="PS50011"/>
    </source>
</evidence>
<proteinExistence type="predicted"/>
<dbReference type="SUPFAM" id="SSF56112">
    <property type="entry name" value="Protein kinase-like (PK-like)"/>
    <property type="match status" value="1"/>
</dbReference>
<dbReference type="STRING" id="1447872.A0A1J9QBB3"/>
<dbReference type="EMBL" id="LGRN01000324">
    <property type="protein sequence ID" value="OJD13204.1"/>
    <property type="molecule type" value="Genomic_DNA"/>
</dbReference>
<accession>A0A1J9QBB3</accession>
<dbReference type="VEuPathDB" id="FungiDB:AJ78_06322"/>
<protein>
    <recommendedName>
        <fullName evidence="1">Protein kinase domain-containing protein</fullName>
    </recommendedName>
</protein>
<dbReference type="Gene3D" id="1.10.510.10">
    <property type="entry name" value="Transferase(Phosphotransferase) domain 1"/>
    <property type="match status" value="1"/>
</dbReference>
<dbReference type="GO" id="GO:0005524">
    <property type="term" value="F:ATP binding"/>
    <property type="evidence" value="ECO:0007669"/>
    <property type="project" value="InterPro"/>
</dbReference>
<dbReference type="InterPro" id="IPR000719">
    <property type="entry name" value="Prot_kinase_dom"/>
</dbReference>
<name>A0A1J9QBB3_9EURO</name>
<dbReference type="PROSITE" id="PS50011">
    <property type="entry name" value="PROTEIN_KINASE_DOM"/>
    <property type="match status" value="1"/>
</dbReference>
<feature type="domain" description="Protein kinase" evidence="1">
    <location>
        <begin position="1"/>
        <end position="142"/>
    </location>
</feature>
<dbReference type="GO" id="GO:0004672">
    <property type="term" value="F:protein kinase activity"/>
    <property type="evidence" value="ECO:0007669"/>
    <property type="project" value="InterPro"/>
</dbReference>
<gene>
    <name evidence="2" type="ORF">AJ78_06322</name>
</gene>
<evidence type="ECO:0000313" key="3">
    <source>
        <dbReference type="Proteomes" id="UP000182235"/>
    </source>
</evidence>
<evidence type="ECO:0000313" key="2">
    <source>
        <dbReference type="EMBL" id="OJD13204.1"/>
    </source>
</evidence>
<dbReference type="InterPro" id="IPR011009">
    <property type="entry name" value="Kinase-like_dom_sf"/>
</dbReference>
<sequence length="142" mass="16459">MAEGSKCTWSSNYSVSVFKAIHAVDEYKVFKFEKEAKDSVHFVTSQITKERGEALISGIREIHRALVLHCDAKPRNMIVRNDPDRVVWLDFDRAQTYHAHSLTERQRGFIEDEELMMSQLADSLEADHARGEIVKTYLYYCT</sequence>
<comment type="caution">
    <text evidence="2">The sequence shown here is derived from an EMBL/GenBank/DDBJ whole genome shotgun (WGS) entry which is preliminary data.</text>
</comment>
<dbReference type="Proteomes" id="UP000182235">
    <property type="component" value="Unassembled WGS sequence"/>
</dbReference>
<dbReference type="OrthoDB" id="4185642at2759"/>
<dbReference type="AlphaFoldDB" id="A0A1J9QBB3"/>
<reference evidence="2 3" key="1">
    <citation type="submission" date="2015-07" db="EMBL/GenBank/DDBJ databases">
        <title>Emmonsia species relationships and genome sequence.</title>
        <authorList>
            <consortium name="The Broad Institute Genomics Platform"/>
            <person name="Cuomo C.A."/>
            <person name="Munoz J.F."/>
            <person name="Imamovic A."/>
            <person name="Priest M.E."/>
            <person name="Young S."/>
            <person name="Clay O.K."/>
            <person name="McEwen J.G."/>
        </authorList>
    </citation>
    <scope>NUCLEOTIDE SEQUENCE [LARGE SCALE GENOMIC DNA]</scope>
    <source>
        <strain evidence="2 3">UAMH 9510</strain>
    </source>
</reference>
<keyword evidence="3" id="KW-1185">Reference proteome</keyword>
<organism evidence="2 3">
    <name type="scientific">Emergomyces pasteurianus Ep9510</name>
    <dbReference type="NCBI Taxonomy" id="1447872"/>
    <lineage>
        <taxon>Eukaryota</taxon>
        <taxon>Fungi</taxon>
        <taxon>Dikarya</taxon>
        <taxon>Ascomycota</taxon>
        <taxon>Pezizomycotina</taxon>
        <taxon>Eurotiomycetes</taxon>
        <taxon>Eurotiomycetidae</taxon>
        <taxon>Onygenales</taxon>
        <taxon>Ajellomycetaceae</taxon>
        <taxon>Emergomyces</taxon>
    </lineage>
</organism>